<gene>
    <name evidence="2" type="ORF">SM436_00015</name>
</gene>
<dbReference type="EMBL" id="JAXCEH010000001">
    <property type="protein sequence ID" value="MFA1552065.1"/>
    <property type="molecule type" value="Genomic_DNA"/>
</dbReference>
<keyword evidence="3" id="KW-1185">Reference proteome</keyword>
<evidence type="ECO:0000256" key="1">
    <source>
        <dbReference type="SAM" id="MobiDB-lite"/>
    </source>
</evidence>
<comment type="caution">
    <text evidence="2">The sequence shown here is derived from an EMBL/GenBank/DDBJ whole genome shotgun (WGS) entry which is preliminary data.</text>
</comment>
<dbReference type="Proteomes" id="UP001569904">
    <property type="component" value="Unassembled WGS sequence"/>
</dbReference>
<organism evidence="2 3">
    <name type="scientific">Actinomadura chokoriensis</name>
    <dbReference type="NCBI Taxonomy" id="454156"/>
    <lineage>
        <taxon>Bacteria</taxon>
        <taxon>Bacillati</taxon>
        <taxon>Actinomycetota</taxon>
        <taxon>Actinomycetes</taxon>
        <taxon>Streptosporangiales</taxon>
        <taxon>Thermomonosporaceae</taxon>
        <taxon>Actinomadura</taxon>
    </lineage>
</organism>
<name>A0ABV4QN94_9ACTN</name>
<accession>A0ABV4QN94</accession>
<dbReference type="RefSeq" id="WP_371938359.1">
    <property type="nucleotide sequence ID" value="NZ_JAXCEH010000001.1"/>
</dbReference>
<feature type="region of interest" description="Disordered" evidence="1">
    <location>
        <begin position="264"/>
        <end position="284"/>
    </location>
</feature>
<evidence type="ECO:0000313" key="3">
    <source>
        <dbReference type="Proteomes" id="UP001569904"/>
    </source>
</evidence>
<protein>
    <submittedName>
        <fullName evidence="2">ISKra4 family transposase</fullName>
    </submittedName>
</protein>
<dbReference type="NCBIfam" id="NF033572">
    <property type="entry name" value="transpos_ISKra4"/>
    <property type="match status" value="1"/>
</dbReference>
<sequence>MAPYDTAVTADCFAQARKTFNCLIGQLTGPSAGSLTHDHLEELLVEQGRELQRQLLQAHLDLRAQRERQAVSHARAQGAGVVGADGVVRRRVESGHHRLLATVFGTVRVTRCAWRAPSVGNLYPADAALSLPGRRHSAGLARLAVAEAVRGSFDTAHAAITARCGTVIGKRQIEEVIVACAQDIDAFYAEQTPVPRTGEELLVLSFDGKGIAMRPDALRPATRKAAALAKRTFRTRLAGGEKPARKRMATLGVVYDAEPAPRRPHDVIAVPGGRHGTRPPRPGPSAMRKWLCGSVIDDPDTVIGKVFDHAQARDPARARPWVVLVDGARHQLDLIKAQAARRGITLHIVIDFIHVLEKLWAAAWNLHAPTDPAAEDRVATWALALLAGQVHQVITDLEHHADTLSAHRRHGIDTAIGYLTNNAGHLRYDHALAHGWPIATGVIEGACRHLIADRFNLAGARWGLAGAEAMLKLRALNTNHDLDRYWAYHLRREHERTHDQHEYALTA</sequence>
<proteinExistence type="predicted"/>
<evidence type="ECO:0000313" key="2">
    <source>
        <dbReference type="EMBL" id="MFA1552065.1"/>
    </source>
</evidence>
<reference evidence="2 3" key="1">
    <citation type="submission" date="2023-11" db="EMBL/GenBank/DDBJ databases">
        <title>Actinomadura monticuli sp. nov., isolated from volcanic ash.</title>
        <authorList>
            <person name="Lee S.D."/>
            <person name="Yang H."/>
            <person name="Kim I.S."/>
        </authorList>
    </citation>
    <scope>NUCLEOTIDE SEQUENCE [LARGE SCALE GENOMIC DNA]</scope>
    <source>
        <strain evidence="2 3">DSM 45346</strain>
    </source>
</reference>